<keyword evidence="1 3" id="KW-0597">Phosphoprotein</keyword>
<evidence type="ECO:0000256" key="2">
    <source>
        <dbReference type="ARBA" id="ARBA00023012"/>
    </source>
</evidence>
<dbReference type="Gene3D" id="3.40.50.2300">
    <property type="match status" value="1"/>
</dbReference>
<comment type="caution">
    <text evidence="5">The sequence shown here is derived from an EMBL/GenBank/DDBJ whole genome shotgun (WGS) entry which is preliminary data.</text>
</comment>
<name>A0ABV7FCU6_9GAMM</name>
<feature type="modified residue" description="4-aspartylphosphate" evidence="3">
    <location>
        <position position="55"/>
    </location>
</feature>
<evidence type="ECO:0000313" key="5">
    <source>
        <dbReference type="EMBL" id="MFC3114561.1"/>
    </source>
</evidence>
<protein>
    <submittedName>
        <fullName evidence="5">Response regulator</fullName>
    </submittedName>
</protein>
<dbReference type="InterPro" id="IPR001789">
    <property type="entry name" value="Sig_transdc_resp-reg_receiver"/>
</dbReference>
<dbReference type="RefSeq" id="WP_378116024.1">
    <property type="nucleotide sequence ID" value="NZ_JBHRTF010000002.1"/>
</dbReference>
<evidence type="ECO:0000256" key="3">
    <source>
        <dbReference type="PROSITE-ProRule" id="PRU00169"/>
    </source>
</evidence>
<sequence>MAIRILVVDDATFIRDMIKKQLRDKIPGVEIIDAPDGNRALSQMKNQTVDMILSDWEMPNMTGAELLTAVRAMPNGGDIPFIMISSRGDRDHIVKAIHLGVSDYLSKPFSAEELLKKVFKQLKAAGKTPVASARSASTQGIAFASVDVLTGGAKPAPKPAAPAANPFANNSASALGAKPAVQAVAPAKTVKGKAQLRFSNNRTFGVVIREMSLQLMSGLMQRNDDLPGLFEQAVVDIETGDGDSLARVNGYVHSLQAGEGRPDTNVVKIVIRFVDNDAEKFETLSKYIAQM</sequence>
<dbReference type="Proteomes" id="UP001595555">
    <property type="component" value="Unassembled WGS sequence"/>
</dbReference>
<evidence type="ECO:0000313" key="6">
    <source>
        <dbReference type="Proteomes" id="UP001595555"/>
    </source>
</evidence>
<feature type="domain" description="Response regulatory" evidence="4">
    <location>
        <begin position="4"/>
        <end position="122"/>
    </location>
</feature>
<gene>
    <name evidence="5" type="ORF">ACFODX_03265</name>
</gene>
<dbReference type="Pfam" id="PF00072">
    <property type="entry name" value="Response_reg"/>
    <property type="match status" value="1"/>
</dbReference>
<dbReference type="PANTHER" id="PTHR44591:SF14">
    <property type="entry name" value="PROTEIN PILG"/>
    <property type="match status" value="1"/>
</dbReference>
<dbReference type="SMART" id="SM00448">
    <property type="entry name" value="REC"/>
    <property type="match status" value="1"/>
</dbReference>
<dbReference type="InterPro" id="IPR050595">
    <property type="entry name" value="Bact_response_regulator"/>
</dbReference>
<accession>A0ABV7FCU6</accession>
<reference evidence="6" key="1">
    <citation type="journal article" date="2019" name="Int. J. Syst. Evol. Microbiol.">
        <title>The Global Catalogue of Microorganisms (GCM) 10K type strain sequencing project: providing services to taxonomists for standard genome sequencing and annotation.</title>
        <authorList>
            <consortium name="The Broad Institute Genomics Platform"/>
            <consortium name="The Broad Institute Genome Sequencing Center for Infectious Disease"/>
            <person name="Wu L."/>
            <person name="Ma J."/>
        </authorList>
    </citation>
    <scope>NUCLEOTIDE SEQUENCE [LARGE SCALE GENOMIC DNA]</scope>
    <source>
        <strain evidence="6">KCTC 52237</strain>
    </source>
</reference>
<dbReference type="InterPro" id="IPR011006">
    <property type="entry name" value="CheY-like_superfamily"/>
</dbReference>
<dbReference type="EMBL" id="JBHRTF010000002">
    <property type="protein sequence ID" value="MFC3114561.1"/>
    <property type="molecule type" value="Genomic_DNA"/>
</dbReference>
<dbReference type="SUPFAM" id="SSF52172">
    <property type="entry name" value="CheY-like"/>
    <property type="match status" value="1"/>
</dbReference>
<dbReference type="PANTHER" id="PTHR44591">
    <property type="entry name" value="STRESS RESPONSE REGULATOR PROTEIN 1"/>
    <property type="match status" value="1"/>
</dbReference>
<keyword evidence="6" id="KW-1185">Reference proteome</keyword>
<evidence type="ECO:0000256" key="1">
    <source>
        <dbReference type="ARBA" id="ARBA00022553"/>
    </source>
</evidence>
<proteinExistence type="predicted"/>
<evidence type="ECO:0000259" key="4">
    <source>
        <dbReference type="PROSITE" id="PS50110"/>
    </source>
</evidence>
<dbReference type="PROSITE" id="PS50110">
    <property type="entry name" value="RESPONSE_REGULATORY"/>
    <property type="match status" value="1"/>
</dbReference>
<keyword evidence="2" id="KW-0902">Two-component regulatory system</keyword>
<organism evidence="5 6">
    <name type="scientific">Cellvibrio fontiphilus</name>
    <dbReference type="NCBI Taxonomy" id="1815559"/>
    <lineage>
        <taxon>Bacteria</taxon>
        <taxon>Pseudomonadati</taxon>
        <taxon>Pseudomonadota</taxon>
        <taxon>Gammaproteobacteria</taxon>
        <taxon>Cellvibrionales</taxon>
        <taxon>Cellvibrionaceae</taxon>
        <taxon>Cellvibrio</taxon>
    </lineage>
</organism>